<gene>
    <name evidence="1" type="ORF">SAMN05661091_5376</name>
</gene>
<dbReference type="AlphaFoldDB" id="A0A1X7HQS3"/>
<evidence type="ECO:0000313" key="1">
    <source>
        <dbReference type="EMBL" id="SMF91208.1"/>
    </source>
</evidence>
<organism evidence="1 2">
    <name type="scientific">Paenibacillus uliginis N3/975</name>
    <dbReference type="NCBI Taxonomy" id="1313296"/>
    <lineage>
        <taxon>Bacteria</taxon>
        <taxon>Bacillati</taxon>
        <taxon>Bacillota</taxon>
        <taxon>Bacilli</taxon>
        <taxon>Bacillales</taxon>
        <taxon>Paenibacillaceae</taxon>
        <taxon>Paenibacillus</taxon>
    </lineage>
</organism>
<dbReference type="RefSeq" id="WP_208915996.1">
    <property type="nucleotide sequence ID" value="NZ_LT840184.1"/>
</dbReference>
<dbReference type="EMBL" id="LT840184">
    <property type="protein sequence ID" value="SMF91208.1"/>
    <property type="molecule type" value="Genomic_DNA"/>
</dbReference>
<reference evidence="1 2" key="1">
    <citation type="submission" date="2017-04" db="EMBL/GenBank/DDBJ databases">
        <authorList>
            <person name="Afonso C.L."/>
            <person name="Miller P.J."/>
            <person name="Scott M.A."/>
            <person name="Spackman E."/>
            <person name="Goraichik I."/>
            <person name="Dimitrov K.M."/>
            <person name="Suarez D.L."/>
            <person name="Swayne D.E."/>
        </authorList>
    </citation>
    <scope>NUCLEOTIDE SEQUENCE [LARGE SCALE GENOMIC DNA]</scope>
    <source>
        <strain evidence="1 2">N3/975</strain>
    </source>
</reference>
<keyword evidence="2" id="KW-1185">Reference proteome</keyword>
<proteinExistence type="predicted"/>
<accession>A0A1X7HQS3</accession>
<protein>
    <submittedName>
        <fullName evidence="1">Uncharacterized protein</fullName>
    </submittedName>
</protein>
<evidence type="ECO:0000313" key="2">
    <source>
        <dbReference type="Proteomes" id="UP000192940"/>
    </source>
</evidence>
<dbReference type="STRING" id="1313296.SAMN05661091_5376"/>
<name>A0A1X7HQS3_9BACL</name>
<dbReference type="Proteomes" id="UP000192940">
    <property type="component" value="Chromosome I"/>
</dbReference>
<sequence>MKTNEITAAEGDAIIRIIDTLPLLEQITTYRRPGDYGFRKLFPTEYAHFTWDAALLKESRVQVVQRFGYWAATIAEEMTETDRIHSEYAFGSRQSRKQMMALSKAATKFERAYHALVKEVTR</sequence>